<dbReference type="OrthoDB" id="9779263at2"/>
<dbReference type="InterPro" id="IPR029044">
    <property type="entry name" value="Nucleotide-diphossugar_trans"/>
</dbReference>
<evidence type="ECO:0000313" key="3">
    <source>
        <dbReference type="EMBL" id="OUD10823.1"/>
    </source>
</evidence>
<dbReference type="GO" id="GO:0016779">
    <property type="term" value="F:nucleotidyltransferase activity"/>
    <property type="evidence" value="ECO:0007669"/>
    <property type="project" value="UniProtKB-ARBA"/>
</dbReference>
<dbReference type="InterPro" id="IPR025877">
    <property type="entry name" value="MobA-like_NTP_Trfase"/>
</dbReference>
<comment type="caution">
    <text evidence="3">The sequence shown here is derived from an EMBL/GenBank/DDBJ whole genome shotgun (WGS) entry which is preliminary data.</text>
</comment>
<dbReference type="PANTHER" id="PTHR43777:SF1">
    <property type="entry name" value="MOLYBDENUM COFACTOR CYTIDYLYLTRANSFERASE"/>
    <property type="match status" value="1"/>
</dbReference>
<sequence length="192" mass="21507">MTAILFPASGLSSRMGGQDKLTREIDGVPILLRQVQRGLETGCSVYVAVPSMDHPRAQLLKGSGANCVLGSKAGLSDTLRMAVAAMPNRDLMICLPDMPDIRAADFTRLIQIRDTNPDYLIWRYGCDGRLGHPILFSSALLRLFRQLSGDHGAAEIVQAHKEQMCVIDQDDERYLRDLDTMDDWLRYEKSRR</sequence>
<gene>
    <name evidence="3" type="ORF">BVC71_04930</name>
</gene>
<organism evidence="3 4">
    <name type="scientific">Marivivens niveibacter</name>
    <dbReference type="NCBI Taxonomy" id="1930667"/>
    <lineage>
        <taxon>Bacteria</taxon>
        <taxon>Pseudomonadati</taxon>
        <taxon>Pseudomonadota</taxon>
        <taxon>Alphaproteobacteria</taxon>
        <taxon>Rhodobacterales</taxon>
        <taxon>Paracoccaceae</taxon>
        <taxon>Marivivens group</taxon>
        <taxon>Marivivens</taxon>
    </lineage>
</organism>
<dbReference type="SUPFAM" id="SSF53448">
    <property type="entry name" value="Nucleotide-diphospho-sugar transferases"/>
    <property type="match status" value="1"/>
</dbReference>
<evidence type="ECO:0000256" key="1">
    <source>
        <dbReference type="ARBA" id="ARBA00022842"/>
    </source>
</evidence>
<reference evidence="3 4" key="1">
    <citation type="submission" date="2016-12" db="EMBL/GenBank/DDBJ databases">
        <title>The draft genome sequence of HSLHS2.</title>
        <authorList>
            <person name="Hu D."/>
            <person name="Wang L."/>
            <person name="Shao Z."/>
        </authorList>
    </citation>
    <scope>NUCLEOTIDE SEQUENCE [LARGE SCALE GENOMIC DNA]</scope>
    <source>
        <strain evidence="3">MCCC 1A06712</strain>
    </source>
</reference>
<dbReference type="RefSeq" id="WP_086450471.1">
    <property type="nucleotide sequence ID" value="NZ_MSPP01000001.1"/>
</dbReference>
<dbReference type="Proteomes" id="UP000194664">
    <property type="component" value="Unassembled WGS sequence"/>
</dbReference>
<dbReference type="PANTHER" id="PTHR43777">
    <property type="entry name" value="MOLYBDENUM COFACTOR CYTIDYLYLTRANSFERASE"/>
    <property type="match status" value="1"/>
</dbReference>
<protein>
    <recommendedName>
        <fullName evidence="2">MobA-like NTP transferase domain-containing protein</fullName>
    </recommendedName>
</protein>
<proteinExistence type="predicted"/>
<dbReference type="EMBL" id="MSPP01000001">
    <property type="protein sequence ID" value="OUD10823.1"/>
    <property type="molecule type" value="Genomic_DNA"/>
</dbReference>
<name>A0A251X3U5_9RHOB</name>
<evidence type="ECO:0000259" key="2">
    <source>
        <dbReference type="Pfam" id="PF12804"/>
    </source>
</evidence>
<evidence type="ECO:0000313" key="4">
    <source>
        <dbReference type="Proteomes" id="UP000194664"/>
    </source>
</evidence>
<dbReference type="Pfam" id="PF12804">
    <property type="entry name" value="NTP_transf_3"/>
    <property type="match status" value="1"/>
</dbReference>
<accession>A0A251X3U5</accession>
<feature type="domain" description="MobA-like NTP transferase" evidence="2">
    <location>
        <begin position="8"/>
        <end position="161"/>
    </location>
</feature>
<dbReference type="AlphaFoldDB" id="A0A251X3U5"/>
<dbReference type="CDD" id="cd04182">
    <property type="entry name" value="GT_2_like_f"/>
    <property type="match status" value="1"/>
</dbReference>
<dbReference type="Gene3D" id="3.90.550.10">
    <property type="entry name" value="Spore Coat Polysaccharide Biosynthesis Protein SpsA, Chain A"/>
    <property type="match status" value="1"/>
</dbReference>
<keyword evidence="4" id="KW-1185">Reference proteome</keyword>
<keyword evidence="1" id="KW-0460">Magnesium</keyword>